<dbReference type="InterPro" id="IPR050833">
    <property type="entry name" value="Poly_Biosynth_Transport"/>
</dbReference>
<dbReference type="InterPro" id="IPR048122">
    <property type="entry name" value="WZX-like"/>
</dbReference>
<dbReference type="AlphaFoldDB" id="A0AAJ4XBR6"/>
<evidence type="ECO:0000313" key="8">
    <source>
        <dbReference type="Proteomes" id="UP000215355"/>
    </source>
</evidence>
<dbReference type="GO" id="GO:0005886">
    <property type="term" value="C:plasma membrane"/>
    <property type="evidence" value="ECO:0007669"/>
    <property type="project" value="UniProtKB-SubCell"/>
</dbReference>
<organism evidence="7 8">
    <name type="scientific">Sphingobacterium mizutaii</name>
    <dbReference type="NCBI Taxonomy" id="1010"/>
    <lineage>
        <taxon>Bacteria</taxon>
        <taxon>Pseudomonadati</taxon>
        <taxon>Bacteroidota</taxon>
        <taxon>Sphingobacteriia</taxon>
        <taxon>Sphingobacteriales</taxon>
        <taxon>Sphingobacteriaceae</taxon>
        <taxon>Sphingobacterium</taxon>
    </lineage>
</organism>
<feature type="transmembrane region" description="Helical" evidence="6">
    <location>
        <begin position="107"/>
        <end position="128"/>
    </location>
</feature>
<feature type="transmembrane region" description="Helical" evidence="6">
    <location>
        <begin position="253"/>
        <end position="275"/>
    </location>
</feature>
<dbReference type="NCBIfam" id="NF041503">
    <property type="entry name" value="WZX_like"/>
    <property type="match status" value="1"/>
</dbReference>
<proteinExistence type="predicted"/>
<protein>
    <submittedName>
        <fullName evidence="7">Polysaccharide biosynthesis protein</fullName>
    </submittedName>
</protein>
<evidence type="ECO:0000256" key="5">
    <source>
        <dbReference type="ARBA" id="ARBA00023136"/>
    </source>
</evidence>
<reference evidence="7 8" key="1">
    <citation type="submission" date="2017-06" db="EMBL/GenBank/DDBJ databases">
        <authorList>
            <consortium name="Pathogen Informatics"/>
        </authorList>
    </citation>
    <scope>NUCLEOTIDE SEQUENCE [LARGE SCALE GENOMIC DNA]</scope>
    <source>
        <strain evidence="7 8">NCTC12149</strain>
    </source>
</reference>
<feature type="transmembrane region" description="Helical" evidence="6">
    <location>
        <begin position="398"/>
        <end position="429"/>
    </location>
</feature>
<evidence type="ECO:0000256" key="2">
    <source>
        <dbReference type="ARBA" id="ARBA00022475"/>
    </source>
</evidence>
<evidence type="ECO:0000256" key="6">
    <source>
        <dbReference type="SAM" id="Phobius"/>
    </source>
</evidence>
<name>A0AAJ4XBR6_9SPHI</name>
<keyword evidence="3 6" id="KW-0812">Transmembrane</keyword>
<evidence type="ECO:0000256" key="3">
    <source>
        <dbReference type="ARBA" id="ARBA00022692"/>
    </source>
</evidence>
<gene>
    <name evidence="7" type="ORF">SAMEA4412673_02363</name>
</gene>
<dbReference type="Proteomes" id="UP000215355">
    <property type="component" value="Chromosome 1"/>
</dbReference>
<dbReference type="PANTHER" id="PTHR30250">
    <property type="entry name" value="PST FAMILY PREDICTED COLANIC ACID TRANSPORTER"/>
    <property type="match status" value="1"/>
</dbReference>
<dbReference type="KEGG" id="smiz:4412673_02363"/>
<feature type="transmembrane region" description="Helical" evidence="6">
    <location>
        <begin position="12"/>
        <end position="35"/>
    </location>
</feature>
<feature type="transmembrane region" description="Helical" evidence="6">
    <location>
        <begin position="173"/>
        <end position="193"/>
    </location>
</feature>
<dbReference type="RefSeq" id="WP_093097068.1">
    <property type="nucleotide sequence ID" value="NZ_FNGK01000001.1"/>
</dbReference>
<keyword evidence="2" id="KW-1003">Cell membrane</keyword>
<evidence type="ECO:0000313" key="7">
    <source>
        <dbReference type="EMBL" id="SNV51371.1"/>
    </source>
</evidence>
<feature type="transmembrane region" description="Helical" evidence="6">
    <location>
        <begin position="41"/>
        <end position="60"/>
    </location>
</feature>
<evidence type="ECO:0000256" key="1">
    <source>
        <dbReference type="ARBA" id="ARBA00004651"/>
    </source>
</evidence>
<keyword evidence="4 6" id="KW-1133">Transmembrane helix</keyword>
<feature type="transmembrane region" description="Helical" evidence="6">
    <location>
        <begin position="199"/>
        <end position="220"/>
    </location>
</feature>
<feature type="transmembrane region" description="Helical" evidence="6">
    <location>
        <begin position="140"/>
        <end position="161"/>
    </location>
</feature>
<feature type="transmembrane region" description="Helical" evidence="6">
    <location>
        <begin position="323"/>
        <end position="345"/>
    </location>
</feature>
<accession>A0AAJ4XBR6</accession>
<feature type="transmembrane region" description="Helical" evidence="6">
    <location>
        <begin position="281"/>
        <end position="302"/>
    </location>
</feature>
<dbReference type="EMBL" id="LT906468">
    <property type="protein sequence ID" value="SNV51371.1"/>
    <property type="molecule type" value="Genomic_DNA"/>
</dbReference>
<dbReference type="PANTHER" id="PTHR30250:SF26">
    <property type="entry name" value="PSMA PROTEIN"/>
    <property type="match status" value="1"/>
</dbReference>
<sequence>MGIKLTKKDVIWSYLAQFFGIASGIFILPIILRLLSTEEIALNYLIGSLGAMVALFDFGFAPQFGRNITYVFSGAQEIQKKGIQDATGLGEINYHLLANMIHTAKFVYLRIAIFSGIVLCTLGTWYIYSVTNRFTSVDNVIWIWVFTIISIFLSFYFSYFDSLLIGRGLIRKAKIAGIISKIVYILLAISLLFMGYGLFGVVISSLCSTFIYRLVSYRFFYDRDFREKLRGIKPNTYERKELFKKIWHNSSRLGLVFISAYAINNLSMFLAGLYLSSEEVASYGLLIQLVSIIGVVAGTLINSYNPTFASLRISGKTKELMETFSFALFVYLSLFIMGATFLIFLGPIVLEFIGSNAVLPNSYVMMAYCLVVILENNHSNFGTLIVTKNEVPFLKSSLIAGVFVALGDFLVLNYLSIGVLGLILVQGIVQLAYANWKWPLLVCQEFSTNYLQILRLGYRETILKVKLLL</sequence>
<comment type="subcellular location">
    <subcellularLocation>
        <location evidence="1">Cell membrane</location>
        <topology evidence="1">Multi-pass membrane protein</topology>
    </subcellularLocation>
</comment>
<evidence type="ECO:0000256" key="4">
    <source>
        <dbReference type="ARBA" id="ARBA00022989"/>
    </source>
</evidence>
<keyword evidence="5 6" id="KW-0472">Membrane</keyword>